<evidence type="ECO:0000313" key="6">
    <source>
        <dbReference type="Proteomes" id="UP000646548"/>
    </source>
</evidence>
<dbReference type="Pfam" id="PF25390">
    <property type="entry name" value="WD40_RLD"/>
    <property type="match status" value="1"/>
</dbReference>
<feature type="compositionally biased region" description="Basic and acidic residues" evidence="3">
    <location>
        <begin position="92"/>
        <end position="105"/>
    </location>
</feature>
<evidence type="ECO:0000313" key="5">
    <source>
        <dbReference type="EMBL" id="KAF6726907.1"/>
    </source>
</evidence>
<dbReference type="InterPro" id="IPR000408">
    <property type="entry name" value="Reg_chr_condens"/>
</dbReference>
<dbReference type="AlphaFoldDB" id="A0A834C762"/>
<dbReference type="PRINTS" id="PR00633">
    <property type="entry name" value="RCCNDNSATION"/>
</dbReference>
<dbReference type="PROSITE" id="PS50012">
    <property type="entry name" value="RCC1_3"/>
    <property type="match status" value="5"/>
</dbReference>
<accession>A0A834C762</accession>
<dbReference type="InterPro" id="IPR058923">
    <property type="entry name" value="RCC1-like_dom"/>
</dbReference>
<dbReference type="Proteomes" id="UP000646548">
    <property type="component" value="Unassembled WGS sequence"/>
</dbReference>
<keyword evidence="1" id="KW-0677">Repeat</keyword>
<feature type="repeat" description="RCC1" evidence="2">
    <location>
        <begin position="605"/>
        <end position="656"/>
    </location>
</feature>
<feature type="repeat" description="RCC1" evidence="2">
    <location>
        <begin position="495"/>
        <end position="550"/>
    </location>
</feature>
<sequence length="1143" mass="125506">MKLNPLVLCNYSATWLAAFAAKRREEKMPSPSFTLNPQMRYHDKWLKIDLQRAFSSEGLSEMWNEMVKDEEITFNGEESMNPEDFTDCFGTQKKEEPNDKERKEDEDPPSSVHQSIIESWDWGRQPDETELKDCLMVLVEDQQKLSGQLAKSTLSAQRLRQRLVILERYLISLSHSMREETYKFCWKMPSSPPRPAADNKGPRPASKSVEGLARVGSRAALSFAFAFLRRAWRSGDDADLCTELLQESLDALRALPEATLFDETTVSPVWLEVVERATKFLSDVHGNGSTKGNIPLQDQHLVLAILLELAIQRGTLSQLLYVVLLLLRLWENGTREMDNERSTQGTSAPLLSFLQRFQNIHSSKEVVVSEEDSEILTAPLSPNESFLRYLTLPQDNDLAIDLRQTAVVIMAHLDRLASPCSPPNCNSPSHKGSLQEVIAWGFWAGNFMPIGAVYTQNYKSTTLAPMLIHSLSSKKIIKLAAHPDGQHFLALSSNGEVYSWGCGDGGRLGHGDATYVEEPTVIAAFSGKQTGKQVIEIACGSTYSAAITADGELYTWGRGNYGRLGHGSSEDVTTPMLVTALKGQKVVDVSCGSGDAQTLAVTENGQVWSWGDGDYGKLGRGGSDGCKTPKLVEKLQDLDILKVCCGSQFSVALTKDGQVYTWGKGDNQRLGHGTDEHVRYPKLLDCLQGKKVVDIAVGSTHCLALTDEGEVHSWGSNDKLQHFDTLFPNKKQPKALPGLNSKHIVGISCGPGQSFAWSSCSEWSVGQRVPFVVDVCPMTFEQLDLLLRQVSEGMDGSSDWPPPQEKECMVVATLNLLRLQLHAAISNQMAPEELGLGLGSTLLNNLKQTVVMLASNAGVLNTVQSAAQAVLQSGWSVLLPNCRGKSQSTIFTASQRCLMADGGLESALDAAITAEIQDIEAKKEAQKEKEIDEQEANASTILRCRTTLDKDLINTGIYESSGKQSLPLVQLVQQLLRNIASQTIARLKDVARRISNYLEAEHVSKERSASLDLLLRFQRLLVSKLYLGVTDTETVNGYNPELLGVGSLLKKYIALLCAHIGDILPVATSIASAGRRHFAEVSRVIEGDLTGVLLPELVLSIALLLTIDAGLMQETGSIPLLAGLLEHLDRFNHLAPGHEMDEN</sequence>
<dbReference type="FunFam" id="2.130.10.30:FF:000006">
    <property type="entry name" value="E3 ubiquitin-protein ligase HERC2 isoform X1"/>
    <property type="match status" value="1"/>
</dbReference>
<feature type="repeat" description="RCC1" evidence="2">
    <location>
        <begin position="657"/>
        <end position="708"/>
    </location>
</feature>
<evidence type="ECO:0000256" key="1">
    <source>
        <dbReference type="ARBA" id="ARBA00022737"/>
    </source>
</evidence>
<feature type="domain" description="RCC1-like" evidence="4">
    <location>
        <begin position="436"/>
        <end position="698"/>
    </location>
</feature>
<reference evidence="5" key="1">
    <citation type="journal article" name="BMC Genomics">
        <title>Long-read sequencing and de novo genome assembly of marine medaka (Oryzias melastigma).</title>
        <authorList>
            <person name="Liang P."/>
            <person name="Saqib H.S.A."/>
            <person name="Ni X."/>
            <person name="Shen Y."/>
        </authorList>
    </citation>
    <scope>NUCLEOTIDE SEQUENCE</scope>
    <source>
        <strain evidence="5">Bigg-433</strain>
    </source>
</reference>
<feature type="region of interest" description="Disordered" evidence="3">
    <location>
        <begin position="75"/>
        <end position="119"/>
    </location>
</feature>
<proteinExistence type="predicted"/>
<dbReference type="SUPFAM" id="SSF50985">
    <property type="entry name" value="RCC1/BLIP-II"/>
    <property type="match status" value="1"/>
</dbReference>
<dbReference type="PANTHER" id="PTHR22872:SF2">
    <property type="entry name" value="INHIBITOR OF BRUTON TYROSINE KINASE"/>
    <property type="match status" value="1"/>
</dbReference>
<feature type="repeat" description="RCC1" evidence="2">
    <location>
        <begin position="551"/>
        <end position="602"/>
    </location>
</feature>
<evidence type="ECO:0000256" key="2">
    <source>
        <dbReference type="PROSITE-ProRule" id="PRU00235"/>
    </source>
</evidence>
<protein>
    <submittedName>
        <fullName evidence="5">E3 ubiquitin-protein ligase HERC2</fullName>
    </submittedName>
</protein>
<dbReference type="PANTHER" id="PTHR22872">
    <property type="entry name" value="BTK-BINDING PROTEIN-RELATED"/>
    <property type="match status" value="1"/>
</dbReference>
<evidence type="ECO:0000259" key="4">
    <source>
        <dbReference type="Pfam" id="PF25390"/>
    </source>
</evidence>
<dbReference type="InterPro" id="IPR009091">
    <property type="entry name" value="RCC1/BLIP-II"/>
</dbReference>
<evidence type="ECO:0000256" key="3">
    <source>
        <dbReference type="SAM" id="MobiDB-lite"/>
    </source>
</evidence>
<name>A0A834C762_ORYME</name>
<dbReference type="Gene3D" id="2.130.10.30">
    <property type="entry name" value="Regulator of chromosome condensation 1/beta-lactamase-inhibitor protein II"/>
    <property type="match status" value="1"/>
</dbReference>
<feature type="repeat" description="RCC1" evidence="2">
    <location>
        <begin position="709"/>
        <end position="760"/>
    </location>
</feature>
<gene>
    <name evidence="5" type="ORF">FQA47_019087</name>
</gene>
<organism evidence="5 6">
    <name type="scientific">Oryzias melastigma</name>
    <name type="common">Marine medaka</name>
    <dbReference type="NCBI Taxonomy" id="30732"/>
    <lineage>
        <taxon>Eukaryota</taxon>
        <taxon>Metazoa</taxon>
        <taxon>Chordata</taxon>
        <taxon>Craniata</taxon>
        <taxon>Vertebrata</taxon>
        <taxon>Euteleostomi</taxon>
        <taxon>Actinopterygii</taxon>
        <taxon>Neopterygii</taxon>
        <taxon>Teleostei</taxon>
        <taxon>Neoteleostei</taxon>
        <taxon>Acanthomorphata</taxon>
        <taxon>Ovalentaria</taxon>
        <taxon>Atherinomorphae</taxon>
        <taxon>Beloniformes</taxon>
        <taxon>Adrianichthyidae</taxon>
        <taxon>Oryziinae</taxon>
        <taxon>Oryzias</taxon>
    </lineage>
</organism>
<dbReference type="InterPro" id="IPR051625">
    <property type="entry name" value="Signaling_Regulatory_Domain"/>
</dbReference>
<dbReference type="EMBL" id="WKFB01000318">
    <property type="protein sequence ID" value="KAF6726907.1"/>
    <property type="molecule type" value="Genomic_DNA"/>
</dbReference>
<comment type="caution">
    <text evidence="5">The sequence shown here is derived from an EMBL/GenBank/DDBJ whole genome shotgun (WGS) entry which is preliminary data.</text>
</comment>